<dbReference type="AlphaFoldDB" id="A0A8C7CYS6"/>
<dbReference type="Proteomes" id="UP000694557">
    <property type="component" value="Unassembled WGS sequence"/>
</dbReference>
<name>A0A8C7CYS6_ONCKI</name>
<organism evidence="2 3">
    <name type="scientific">Oncorhynchus kisutch</name>
    <name type="common">Coho salmon</name>
    <name type="synonym">Salmo kisutch</name>
    <dbReference type="NCBI Taxonomy" id="8019"/>
    <lineage>
        <taxon>Eukaryota</taxon>
        <taxon>Metazoa</taxon>
        <taxon>Chordata</taxon>
        <taxon>Craniata</taxon>
        <taxon>Vertebrata</taxon>
        <taxon>Euteleostomi</taxon>
        <taxon>Actinopterygii</taxon>
        <taxon>Neopterygii</taxon>
        <taxon>Teleostei</taxon>
        <taxon>Protacanthopterygii</taxon>
        <taxon>Salmoniformes</taxon>
        <taxon>Salmonidae</taxon>
        <taxon>Salmoninae</taxon>
        <taxon>Oncorhynchus</taxon>
    </lineage>
</organism>
<sequence>MSEQGVQDGTEHPPLRNPCVEDQRGRCVVIYLRKFRIQLQRELFCPMVLRLVISFEGTLAMLGIFFTTHSAVLIEDVPFNEEDMHSENVTHTRWRHAHGFGYSCFITVGIYMLVAALFLPDQTEQAQGVHGALIPPAGLGMLLLQHSKTLSGEEEWLFT</sequence>
<reference evidence="2" key="1">
    <citation type="submission" date="2025-08" db="UniProtKB">
        <authorList>
            <consortium name="Ensembl"/>
        </authorList>
    </citation>
    <scope>IDENTIFICATION</scope>
</reference>
<accession>A0A8C7CYS6</accession>
<keyword evidence="3" id="KW-1185">Reference proteome</keyword>
<evidence type="ECO:0000313" key="2">
    <source>
        <dbReference type="Ensembl" id="ENSOKIP00005006915.1"/>
    </source>
</evidence>
<keyword evidence="1" id="KW-0812">Transmembrane</keyword>
<keyword evidence="1" id="KW-0472">Membrane</keyword>
<evidence type="ECO:0000256" key="1">
    <source>
        <dbReference type="SAM" id="Phobius"/>
    </source>
</evidence>
<dbReference type="GeneTree" id="ENSGT01060000252388"/>
<feature type="transmembrane region" description="Helical" evidence="1">
    <location>
        <begin position="43"/>
        <end position="66"/>
    </location>
</feature>
<keyword evidence="1" id="KW-1133">Transmembrane helix</keyword>
<evidence type="ECO:0000313" key="3">
    <source>
        <dbReference type="Proteomes" id="UP000694557"/>
    </source>
</evidence>
<feature type="transmembrane region" description="Helical" evidence="1">
    <location>
        <begin position="100"/>
        <end position="119"/>
    </location>
</feature>
<proteinExistence type="predicted"/>
<protein>
    <submittedName>
        <fullName evidence="2">Uncharacterized protein</fullName>
    </submittedName>
</protein>
<reference evidence="2" key="2">
    <citation type="submission" date="2025-09" db="UniProtKB">
        <authorList>
            <consortium name="Ensembl"/>
        </authorList>
    </citation>
    <scope>IDENTIFICATION</scope>
</reference>
<dbReference type="Ensembl" id="ENSOKIT00005007393.1">
    <property type="protein sequence ID" value="ENSOKIP00005006915.1"/>
    <property type="gene ID" value="ENSOKIG00005003195.1"/>
</dbReference>